<name>A0A4Q6XTC7_9SPHI</name>
<feature type="signal peptide" evidence="2">
    <location>
        <begin position="1"/>
        <end position="20"/>
    </location>
</feature>
<feature type="chain" id="PRO_5020276492" description="TANFOR domain-containing protein" evidence="2">
    <location>
        <begin position="21"/>
        <end position="2734"/>
    </location>
</feature>
<evidence type="ECO:0000256" key="1">
    <source>
        <dbReference type="SAM" id="MobiDB-lite"/>
    </source>
</evidence>
<organism evidence="3 4">
    <name type="scientific">Sphingobacterium corticibacterium</name>
    <dbReference type="NCBI Taxonomy" id="2484746"/>
    <lineage>
        <taxon>Bacteria</taxon>
        <taxon>Pseudomonadati</taxon>
        <taxon>Bacteroidota</taxon>
        <taxon>Sphingobacteriia</taxon>
        <taxon>Sphingobacteriales</taxon>
        <taxon>Sphingobacteriaceae</taxon>
        <taxon>Sphingobacterium</taxon>
    </lineage>
</organism>
<keyword evidence="2" id="KW-0732">Signal</keyword>
<evidence type="ECO:0000256" key="2">
    <source>
        <dbReference type="SAM" id="SignalP"/>
    </source>
</evidence>
<proteinExistence type="predicted"/>
<dbReference type="EMBL" id="SGIT01000002">
    <property type="protein sequence ID" value="RZF59586.1"/>
    <property type="molecule type" value="Genomic_DNA"/>
</dbReference>
<dbReference type="OrthoDB" id="1521695at2"/>
<keyword evidence="4" id="KW-1185">Reference proteome</keyword>
<sequence length="2734" mass="298858">MKAHSIYKIFVMLAPMLLWAEALLAQVQITTHVLPPYQSRIADYVSRPELMLVTVTNTTTQELHIQLTAKITGDNGISAWVKPGYRSPNPIVLGPNQTASLNGSDIAFLFDVNTIEYTGISRSDMTRGLGLLEGNYTLCIRALDYQTMQPMSPNEPIGCTMFRISDLEPPRILMPMHQQTVSTRGVQAMPITWATPPGSSPHIQYKVKIVEMVVPRDPNDAIQSTPPIYEETVNGNSLLYGPAHPTLIRGRQYAMIVQAVDPSGMSFFRNKGMSEAIAFTYGDPIKAPVIMNPSHNSEFTGAQQLRFDWNADFETPPNTRYTVRLFEMADSAGQAISAQPLITSTVANAQQLTYDPVTMPALTKGRRYRVQVTAMSPDGSAMFVDEGQSSPVDFRYGAELAHLDTAGKQETTIRGRLVYRFKGDASGATYPIANQEVYLSKVYGIANIDEYGISSITDPSMVVTQALQREDMMNGESVMTDADGNFELKIYMSSLDSAGVIPTEKWEENVNLGRNQVIHGLMMRQNQEIGKLKGQLGVYYKVKVNNPHFLQSQEYLQIQPGAVRDLDDVMIDANSYSLSINVREVFNGLEGDYVSGAKIRLYRERRFKEDKTYGIPLYEGDITNESTLLSALSDDKVLIAERTTPELTNKKSAEAARIVFNNLFKNLPADAYQYKLELVDGSFVAREMNFSTAVNAVSKTGHTNTTGTDAKTNTNNLSALSGIQKAPEVSFDMNKLIQDVATNNNKDPKAVQTSNTRGLNGIPTKAALGSLYGHRETPRNYTASKWTDYGYRDQPEIAYLTLKKELHTPPRTKVTGKLNYAFKNMKGVPEQPYANMKVKLMVFYEYQKQNTSNTNNTTMQVAAGATNFYTLSAMVNLNGTPAKLATGNTVFINGKDVADNGKVLQTVTTDAQGNFEFDFPNSDLNGTYESGVLTNGMSGDLYGASDVTFRRVYRIVPDEPYYCALDENVIVQPWESKDMGTLVSFVRTYNLRVNVSKVDKAVNPTSATAFPHVPVALYRDIDAKAKAALPTIPGLDLHQSGVSPHSGLPNSGITSAIQGVTTSDPAPWTNAGQFASLSAQGIKGPNLSGDREPNKPIGTQSQASTGKRNITAMAAMYTPNVNATFTGVVINNGMVQNVTNNGLSALYSYTKVRDMVYSTETSNNSYVLFENVVTLPANKPGYKDSYVFHADNKGRTDMVTFEGLIHKVNHRSSPMNMALENEKKAILPPFGYQISDQEIVFNHEFDPNVTLDYALRLVPKPTAIRGRVTDKTTTLGIKGVQVKAQILINGKTYQNQRENFLLEDWATTDEQGYYSFESLAKRLESFNPEVINTGRVCYGCKNNVSILSAPGFERQTEDNLPLIPHGLSGEQINVNFDLNPLGTNAYGYVMDAETNRGVTARVKMKVNGKWVDTFAEHEGSTNTGTAYTGHAVTFATKNFENTIVDTKANPGKATTIGKYGSIQTTTTTQGQNATGISTVFKVNLNTGNNHVIQSAFNSPSYQNGNLQIVNAATNQTINQGTFSSTASQSLSTAVNETFMVGTQLIAIGRQKFVIDLPTRPDSIIIMPYDPAYLTLTAAVNPSGPGAFLGDFKLQKRKHKIKVRVKTTDGRTVPNASVYIEGAGEEHVNTNGSGEARFEFVNNSKSNFNIYVKNRGVEITANGMYMMVLNGIPFIPTSKNNVHSEDDLRERVVDITVMPAVKITGTVRFAQSDTPVKDALVYLDLGQGSNSESQAYTNANGRYELLIPKYTFWDGGTGTLEVASAKIKGSYHEDAKTYVGTERMVNMVAGSSSINDIDLVITELGNIDISKLYGFDFRLEKYEQNGEEYTVSGEVIQVTGNDNFALRALADRRLALKVSDLKVRKSNLRNASNIPIAVPVTEQITFVNQKTQIRAFEHYNAELMGESSGIVLNRLSSDSTGTIQGKVRLVDNSFNFPTSYMTIEKTDFYLGNYGDTDRTKKMVLDVFRTGNEALSSKYSISRDRGEAISFKYLGFDGVSDTKDDRESFMDKEGAHLFLTLSPKIQGGLTISMEAGKAQITHDGIRPLTGMGEVTINLDKWKIVSKSWNLAPNSGGIILNNSTLFTGRADIALRKISIIPGELIFHDADPNDLRDKLYLGGTAKVKLNMMSGTEAVLIYDPDVGRVAGKGHFKFTLTNRSGEAAYVSELEGMTRSSDKIIFEYVSVLSNDEELTSFKKNAAPITLYNQASFRPVSFFSTTDRVVFTGSTNLHIPKAPDNINTTLSYYAEDGGRNRMVMSHLDFSFIGDGGTEFRTISKGKNDQLFNAQGLGMAGVITLPKSDQKIYTHLVSMVTDEVTGRVAAEVKKQTEILLGNFKSEAENFAANMVDEVLNDPAISGMRDEIIGFLDQGQSTYGQAMAMAESGSQLLADLAGRMRLAGQGLGVVNSLIDGNPIGSMMQLNGLIEGVTGINVKDAAEQKVKQVAMQTVKAVMEELPVDNLADGLAGGNGGFSGSKFDFDFKSGRVTGSLSMPLLTAGVVTLNNIQIEMLFEPKGWYFFAGAKVTAPVPIIFPVDVGIGIGYYPELTPQIEQQMTSRSYVKKLPSTFHSNGLRGFLITGRRDFLPEFKIKFGVGDFAAFALGIPNVEVGASVGLDARIYGNFAARHQQISIGAMLFAHAYAKVTHIGCSISGDVRAEVGVKAMFTNSSDNGFSLDAKGCFSAAVAAELDCTLFSKGFDMDVMGLLTLCVGGGCTKGVDFEFTKGSGSCSNSDAFDY</sequence>
<comment type="caution">
    <text evidence="3">The sequence shown here is derived from an EMBL/GenBank/DDBJ whole genome shotgun (WGS) entry which is preliminary data.</text>
</comment>
<dbReference type="Proteomes" id="UP000292855">
    <property type="component" value="Unassembled WGS sequence"/>
</dbReference>
<reference evidence="3 4" key="1">
    <citation type="submission" date="2019-02" db="EMBL/GenBank/DDBJ databases">
        <authorList>
            <person name="Li Y."/>
        </authorList>
    </citation>
    <scope>NUCLEOTIDE SEQUENCE [LARGE SCALE GENOMIC DNA]</scope>
    <source>
        <strain evidence="3 4">30C10-4-7</strain>
    </source>
</reference>
<evidence type="ECO:0000313" key="3">
    <source>
        <dbReference type="EMBL" id="RZF59586.1"/>
    </source>
</evidence>
<protein>
    <recommendedName>
        <fullName evidence="5">TANFOR domain-containing protein</fullName>
    </recommendedName>
</protein>
<accession>A0A4Q6XTC7</accession>
<evidence type="ECO:0008006" key="5">
    <source>
        <dbReference type="Google" id="ProtNLM"/>
    </source>
</evidence>
<evidence type="ECO:0000313" key="4">
    <source>
        <dbReference type="Proteomes" id="UP000292855"/>
    </source>
</evidence>
<dbReference type="RefSeq" id="WP_130141506.1">
    <property type="nucleotide sequence ID" value="NZ_SGIT01000002.1"/>
</dbReference>
<feature type="region of interest" description="Disordered" evidence="1">
    <location>
        <begin position="1081"/>
        <end position="1105"/>
    </location>
</feature>
<gene>
    <name evidence="3" type="ORF">EWE74_10515</name>
</gene>